<reference evidence="3" key="1">
    <citation type="journal article" date="2020" name="Stud. Mycol.">
        <title>101 Dothideomycetes genomes: a test case for predicting lifestyles and emergence of pathogens.</title>
        <authorList>
            <person name="Haridas S."/>
            <person name="Albert R."/>
            <person name="Binder M."/>
            <person name="Bloem J."/>
            <person name="Labutti K."/>
            <person name="Salamov A."/>
            <person name="Andreopoulos B."/>
            <person name="Baker S."/>
            <person name="Barry K."/>
            <person name="Bills G."/>
            <person name="Bluhm B."/>
            <person name="Cannon C."/>
            <person name="Castanera R."/>
            <person name="Culley D."/>
            <person name="Daum C."/>
            <person name="Ezra D."/>
            <person name="Gonzalez J."/>
            <person name="Henrissat B."/>
            <person name="Kuo A."/>
            <person name="Liang C."/>
            <person name="Lipzen A."/>
            <person name="Lutzoni F."/>
            <person name="Magnuson J."/>
            <person name="Mondo S."/>
            <person name="Nolan M."/>
            <person name="Ohm R."/>
            <person name="Pangilinan J."/>
            <person name="Park H.-J."/>
            <person name="Ramirez L."/>
            <person name="Alfaro M."/>
            <person name="Sun H."/>
            <person name="Tritt A."/>
            <person name="Yoshinaga Y."/>
            <person name="Zwiers L.-H."/>
            <person name="Turgeon B."/>
            <person name="Goodwin S."/>
            <person name="Spatafora J."/>
            <person name="Crous P."/>
            <person name="Grigoriev I."/>
        </authorList>
    </citation>
    <scope>NUCLEOTIDE SEQUENCE</scope>
    <source>
        <strain evidence="3">CBS 161.51</strain>
    </source>
</reference>
<keyword evidence="1" id="KW-1133">Transmembrane helix</keyword>
<evidence type="ECO:0000313" key="3">
    <source>
        <dbReference type="EMBL" id="KAF1939332.1"/>
    </source>
</evidence>
<feature type="signal peptide" evidence="2">
    <location>
        <begin position="1"/>
        <end position="18"/>
    </location>
</feature>
<accession>A0A6A5SHK0</accession>
<evidence type="ECO:0000256" key="2">
    <source>
        <dbReference type="SAM" id="SignalP"/>
    </source>
</evidence>
<dbReference type="Proteomes" id="UP000800038">
    <property type="component" value="Unassembled WGS sequence"/>
</dbReference>
<evidence type="ECO:0000256" key="1">
    <source>
        <dbReference type="SAM" id="Phobius"/>
    </source>
</evidence>
<gene>
    <name evidence="3" type="ORF">EJ02DRAFT_258118</name>
</gene>
<feature type="transmembrane region" description="Helical" evidence="1">
    <location>
        <begin position="34"/>
        <end position="57"/>
    </location>
</feature>
<evidence type="ECO:0000313" key="4">
    <source>
        <dbReference type="Proteomes" id="UP000800038"/>
    </source>
</evidence>
<organism evidence="3 4">
    <name type="scientific">Clathrospora elynae</name>
    <dbReference type="NCBI Taxonomy" id="706981"/>
    <lineage>
        <taxon>Eukaryota</taxon>
        <taxon>Fungi</taxon>
        <taxon>Dikarya</taxon>
        <taxon>Ascomycota</taxon>
        <taxon>Pezizomycotina</taxon>
        <taxon>Dothideomycetes</taxon>
        <taxon>Pleosporomycetidae</taxon>
        <taxon>Pleosporales</taxon>
        <taxon>Diademaceae</taxon>
        <taxon>Clathrospora</taxon>
    </lineage>
</organism>
<keyword evidence="4" id="KW-1185">Reference proteome</keyword>
<name>A0A6A5SHK0_9PLEO</name>
<sequence>MTAFLLLFCIWLEFRCSGSYNSLRFGDMKEVNAVFLLLALILIWLHLARELVALILLS</sequence>
<keyword evidence="1" id="KW-0812">Transmembrane</keyword>
<keyword evidence="1" id="KW-0472">Membrane</keyword>
<dbReference type="EMBL" id="ML976083">
    <property type="protein sequence ID" value="KAF1939332.1"/>
    <property type="molecule type" value="Genomic_DNA"/>
</dbReference>
<dbReference type="AlphaFoldDB" id="A0A6A5SHK0"/>
<keyword evidence="2" id="KW-0732">Signal</keyword>
<proteinExistence type="predicted"/>
<feature type="chain" id="PRO_5025660771" evidence="2">
    <location>
        <begin position="19"/>
        <end position="58"/>
    </location>
</feature>
<protein>
    <submittedName>
        <fullName evidence="3">Uncharacterized protein</fullName>
    </submittedName>
</protein>